<dbReference type="EMBL" id="ACLK02000001">
    <property type="protein sequence ID" value="EFY09377.1"/>
    <property type="molecule type" value="Genomic_DNA"/>
</dbReference>
<protein>
    <submittedName>
        <fullName evidence="3">HD domain protein</fullName>
        <ecNumber evidence="3">3.1.-.-</ecNumber>
    </submittedName>
</protein>
<reference evidence="3" key="1">
    <citation type="submission" date="2011-01" db="EMBL/GenBank/DDBJ databases">
        <authorList>
            <person name="Muzny D."/>
            <person name="Qin X."/>
            <person name="Buhay C."/>
            <person name="Dugan-Rocha S."/>
            <person name="Ding Y."/>
            <person name="Chen G."/>
            <person name="Hawes A."/>
            <person name="Holder M."/>
            <person name="Jhangiani S."/>
            <person name="Johnson A."/>
            <person name="Khan Z."/>
            <person name="Li Z."/>
            <person name="Liu W."/>
            <person name="Liu X."/>
            <person name="Perez L."/>
            <person name="Shen H."/>
            <person name="Wang Q."/>
            <person name="Watt J."/>
            <person name="Xi L."/>
            <person name="Xin Y."/>
            <person name="Zhou J."/>
            <person name="Deng J."/>
            <person name="Jiang H."/>
            <person name="Liu Y."/>
            <person name="Qu J."/>
            <person name="Song X.-Z."/>
            <person name="Zhang L."/>
            <person name="Villasana D."/>
            <person name="Johnson A."/>
            <person name="Liu J."/>
            <person name="Liyanage D."/>
            <person name="Lorensuhewa L."/>
            <person name="Robinson T."/>
            <person name="Song A."/>
            <person name="Song B.-B."/>
            <person name="Dinh H."/>
            <person name="Thornton R."/>
            <person name="Coyle M."/>
            <person name="Francisco L."/>
            <person name="Jackson L."/>
            <person name="Javaid M."/>
            <person name="Korchina V."/>
            <person name="Kovar C."/>
            <person name="Mata R."/>
            <person name="Mathew T."/>
            <person name="Ngo R."/>
            <person name="Nguyen L."/>
            <person name="Nguyen N."/>
            <person name="Okwuonu G."/>
            <person name="Ongeri F."/>
            <person name="Pham C."/>
            <person name="Simmons D."/>
            <person name="Wilczek-Boney K."/>
            <person name="Hale W."/>
            <person name="Jakkamsetti A."/>
            <person name="Pham P."/>
            <person name="Ruth R."/>
            <person name="San Lucas F."/>
            <person name="Warren J."/>
            <person name="Zhang J."/>
            <person name="Zhao Z."/>
            <person name="Zhou C."/>
            <person name="Zhu D."/>
            <person name="Lee S."/>
            <person name="Bess C."/>
            <person name="Blankenburg K."/>
            <person name="Forbes L."/>
            <person name="Fu Q."/>
            <person name="Gubbala S."/>
            <person name="Hirani K."/>
            <person name="Jayaseelan J.C."/>
            <person name="Lara F."/>
            <person name="Munidasa M."/>
            <person name="Palculict T."/>
            <person name="Patil S."/>
            <person name="Pu L.-L."/>
            <person name="Saada N."/>
            <person name="Tang L."/>
            <person name="Weissenberger G."/>
            <person name="Zhu Y."/>
            <person name="Hemphill L."/>
            <person name="Shang Y."/>
            <person name="Youmans B."/>
            <person name="Ayvaz T."/>
            <person name="Ross M."/>
            <person name="Santibanez J."/>
            <person name="Aqrawi P."/>
            <person name="Gross S."/>
            <person name="Joshi V."/>
            <person name="Fowler G."/>
            <person name="Nazareth L."/>
            <person name="Reid J."/>
            <person name="Worley K."/>
            <person name="Petrosino J."/>
            <person name="Highlander S."/>
            <person name="Gibbs R."/>
        </authorList>
    </citation>
    <scope>NUCLEOTIDE SEQUENCE [LARGE SCALE GENOMIC DNA]</scope>
    <source>
        <strain evidence="3">ATCC 19414</strain>
    </source>
</reference>
<evidence type="ECO:0000256" key="1">
    <source>
        <dbReference type="ARBA" id="ARBA00022801"/>
    </source>
</evidence>
<dbReference type="Pfam" id="PF01966">
    <property type="entry name" value="HD"/>
    <property type="match status" value="1"/>
</dbReference>
<evidence type="ECO:0000259" key="2">
    <source>
        <dbReference type="Pfam" id="PF01966"/>
    </source>
</evidence>
<dbReference type="InterPro" id="IPR003607">
    <property type="entry name" value="HD/PDEase_dom"/>
</dbReference>
<name>E7FUH2_ERYRH</name>
<accession>E7FUH2</accession>
<feature type="domain" description="HD" evidence="2">
    <location>
        <begin position="160"/>
        <end position="278"/>
    </location>
</feature>
<dbReference type="Proteomes" id="UP000003028">
    <property type="component" value="Unassembled WGS sequence"/>
</dbReference>
<dbReference type="InterPro" id="IPR050798">
    <property type="entry name" value="YhaM_exoribonuc/phosphodiest"/>
</dbReference>
<organism evidence="3 4">
    <name type="scientific">Erysipelothrix rhusiopathiae ATCC 19414</name>
    <dbReference type="NCBI Taxonomy" id="525280"/>
    <lineage>
        <taxon>Bacteria</taxon>
        <taxon>Bacillati</taxon>
        <taxon>Bacillota</taxon>
        <taxon>Erysipelotrichia</taxon>
        <taxon>Erysipelotrichales</taxon>
        <taxon>Erysipelotrichaceae</taxon>
        <taxon>Erysipelothrix</taxon>
    </lineage>
</organism>
<sequence length="314" mass="35876">MKMKIKEFEAGQKNTVPLLISRYTKGVTQNGAPYMSITLQDDTGEIEGKIWDVKPEQELLIQVGLIGVVHCDVLQYRQSLQLRIHNIEIKEQSEYVLSDFVNASKYDIEFLKEQINGFKDQIEDPIIKELVEASLVDCGEQFYQYPAATRNHHDFVGGLATHVFGMCQLANSICDLYPIYNRDLLLGGVILHDMGKIEEYTAAMLSEYSAKGKLLGHISIEHSNFVEVATRLGHQDTEQVLLLRHMILSHHGKLEYGSPVLPMIKEAEMLTFIDNIDARTNMFEKFYDDLEEGEFSTRMFALDNRNFYKAKGVK</sequence>
<dbReference type="SUPFAM" id="SSF109604">
    <property type="entry name" value="HD-domain/PDEase-like"/>
    <property type="match status" value="1"/>
</dbReference>
<evidence type="ECO:0000313" key="3">
    <source>
        <dbReference type="EMBL" id="EFY09377.1"/>
    </source>
</evidence>
<dbReference type="PANTHER" id="PTHR37294">
    <property type="entry name" value="3'-5' EXORIBONUCLEASE YHAM"/>
    <property type="match status" value="1"/>
</dbReference>
<dbReference type="InterPro" id="IPR006674">
    <property type="entry name" value="HD_domain"/>
</dbReference>
<dbReference type="CDD" id="cd04492">
    <property type="entry name" value="YhaM_OBF_like"/>
    <property type="match status" value="1"/>
</dbReference>
<gene>
    <name evidence="3" type="primary">cbf</name>
    <name evidence="3" type="ORF">HMPREF0357_10172</name>
</gene>
<dbReference type="EC" id="3.1.-.-" evidence="3"/>
<dbReference type="PANTHER" id="PTHR37294:SF1">
    <property type="entry name" value="3'-5' EXORIBONUCLEASE YHAM"/>
    <property type="match status" value="1"/>
</dbReference>
<dbReference type="GO" id="GO:0031125">
    <property type="term" value="P:rRNA 3'-end processing"/>
    <property type="evidence" value="ECO:0007669"/>
    <property type="project" value="TreeGrafter"/>
</dbReference>
<keyword evidence="1 3" id="KW-0378">Hydrolase</keyword>
<dbReference type="CDD" id="cd00077">
    <property type="entry name" value="HDc"/>
    <property type="match status" value="1"/>
</dbReference>
<evidence type="ECO:0000313" key="4">
    <source>
        <dbReference type="Proteomes" id="UP000003028"/>
    </source>
</evidence>
<keyword evidence="4" id="KW-1185">Reference proteome</keyword>
<proteinExistence type="predicted"/>
<comment type="caution">
    <text evidence="3">The sequence shown here is derived from an EMBL/GenBank/DDBJ whole genome shotgun (WGS) entry which is preliminary data.</text>
</comment>
<dbReference type="GO" id="GO:0016787">
    <property type="term" value="F:hydrolase activity"/>
    <property type="evidence" value="ECO:0007669"/>
    <property type="project" value="UniProtKB-KW"/>
</dbReference>
<dbReference type="STRING" id="1648.A2I91_06355"/>
<dbReference type="Gene3D" id="1.10.3210.10">
    <property type="entry name" value="Hypothetical protein af1432"/>
    <property type="match status" value="1"/>
</dbReference>
<dbReference type="AlphaFoldDB" id="E7FUH2"/>